<dbReference type="InterPro" id="IPR032557">
    <property type="entry name" value="DUF4935"/>
</dbReference>
<reference evidence="2 3" key="1">
    <citation type="submission" date="2024-05" db="EMBL/GenBank/DDBJ databases">
        <authorList>
            <person name="Duchaud E."/>
        </authorList>
    </citation>
    <scope>NUCLEOTIDE SEQUENCE [LARGE SCALE GENOMIC DNA]</scope>
    <source>
        <strain evidence="2">Ena-SAMPLE-TAB-13-05-2024-13:56:06:370-140308</strain>
    </source>
</reference>
<gene>
    <name evidence="2" type="ORF">T190423A01A_10236</name>
</gene>
<name>A0ABM9P8E1_9FLAO</name>
<dbReference type="Proteomes" id="UP001497527">
    <property type="component" value="Unassembled WGS sequence"/>
</dbReference>
<accession>A0ABM9P8E1</accession>
<feature type="domain" description="DUF4935" evidence="1">
    <location>
        <begin position="4"/>
        <end position="180"/>
    </location>
</feature>
<proteinExistence type="predicted"/>
<dbReference type="Pfam" id="PF16289">
    <property type="entry name" value="PIN_12"/>
    <property type="match status" value="1"/>
</dbReference>
<sequence length="240" mass="27980">MAKLIIDTCSWLEISKPRFSEVLAELEDQVNKGQTVLLTSEIIIEEWDRNKNRIIQDIKASIRSHAKSALKLTEFLEETEAKQILDIVGKYKSEEAKQEELAMTHFNRVEKILKSSTIYPISDKLKLEVTERALQKKAPFHNSKNNTADALLYLGAVEYVDKEAQVATDLFFVTINYKEFADPKDSTKLHPELEKRNVHFYNNLAQALKMRAELVDEMDEYHEYQLWNWIEDQAEIMRGK</sequence>
<protein>
    <submittedName>
        <fullName evidence="2">PIN_12 domain-containing protein</fullName>
    </submittedName>
</protein>
<comment type="caution">
    <text evidence="2">The sequence shown here is derived from an EMBL/GenBank/DDBJ whole genome shotgun (WGS) entry which is preliminary data.</text>
</comment>
<dbReference type="EMBL" id="CAXJIO010000010">
    <property type="protein sequence ID" value="CAL2101673.1"/>
    <property type="molecule type" value="Genomic_DNA"/>
</dbReference>
<keyword evidence="3" id="KW-1185">Reference proteome</keyword>
<dbReference type="RefSeq" id="WP_348715170.1">
    <property type="nucleotide sequence ID" value="NZ_CAXJIO010000010.1"/>
</dbReference>
<evidence type="ECO:0000313" key="3">
    <source>
        <dbReference type="Proteomes" id="UP001497527"/>
    </source>
</evidence>
<evidence type="ECO:0000313" key="2">
    <source>
        <dbReference type="EMBL" id="CAL2101673.1"/>
    </source>
</evidence>
<evidence type="ECO:0000259" key="1">
    <source>
        <dbReference type="Pfam" id="PF16289"/>
    </source>
</evidence>
<organism evidence="2 3">
    <name type="scientific">Tenacibaculum polynesiense</name>
    <dbReference type="NCBI Taxonomy" id="3137857"/>
    <lineage>
        <taxon>Bacteria</taxon>
        <taxon>Pseudomonadati</taxon>
        <taxon>Bacteroidota</taxon>
        <taxon>Flavobacteriia</taxon>
        <taxon>Flavobacteriales</taxon>
        <taxon>Flavobacteriaceae</taxon>
        <taxon>Tenacibaculum</taxon>
    </lineage>
</organism>